<dbReference type="InterPro" id="IPR008269">
    <property type="entry name" value="Lon_proteolytic"/>
</dbReference>
<feature type="active site" evidence="1">
    <location>
        <position position="256"/>
    </location>
</feature>
<keyword evidence="1" id="KW-0378">Hydrolase</keyword>
<dbReference type="InterPro" id="IPR020568">
    <property type="entry name" value="Ribosomal_Su5_D2-typ_SF"/>
</dbReference>
<comment type="similarity">
    <text evidence="1">Belongs to the peptidase S16 family.</text>
</comment>
<dbReference type="Gene3D" id="3.30.230.10">
    <property type="match status" value="1"/>
</dbReference>
<accession>A0ABW4LBY1</accession>
<dbReference type="SUPFAM" id="SSF54211">
    <property type="entry name" value="Ribosomal protein S5 domain 2-like"/>
    <property type="match status" value="1"/>
</dbReference>
<keyword evidence="1" id="KW-0720">Serine protease</keyword>
<evidence type="ECO:0000313" key="3">
    <source>
        <dbReference type="EMBL" id="MFD1720205.1"/>
    </source>
</evidence>
<dbReference type="RefSeq" id="WP_377931412.1">
    <property type="nucleotide sequence ID" value="NZ_JBHUEA010000002.1"/>
</dbReference>
<dbReference type="EC" id="3.4.21.53" evidence="1"/>
<dbReference type="PROSITE" id="PS51786">
    <property type="entry name" value="LON_PROTEOLYTIC"/>
    <property type="match status" value="1"/>
</dbReference>
<dbReference type="InterPro" id="IPR027065">
    <property type="entry name" value="Lon_Prtase"/>
</dbReference>
<dbReference type="InterPro" id="IPR036034">
    <property type="entry name" value="PDZ_sf"/>
</dbReference>
<sequence>MRAPRSSRRPLPWRGITAVGAVVAVLVVALLPSPYAVERPGPVFDVLGASGTGKDRRPLISIPEETTYPTGKGRLDLLTVSVLGSPSGGPSWIDLALAWVNPTQAVVPLESVFPAGTTLKQNEQQSAADMTASQRSAVAAALTQLGDRVEGDVRIATVGRGTAAAGVLEPGDVVVSYDGEAVDDSCALQNDVIAGGTRRSSIVVERDGARRTLEVEPRAVPLSDGSTRPLLGVATTASFDFPFEVDIRIEDVGGPSAGMMFALGVIDKLTPGSLTGGRHVAGTGTICGDGAVGPIGGIRQKMAAARAAGATLFLAPEGNCDEVAGHVPAGLDVVPVKTLAGALDALEHVRERGSAQGLPTCSAPVSSAG</sequence>
<feature type="active site" evidence="1">
    <location>
        <position position="301"/>
    </location>
</feature>
<evidence type="ECO:0000259" key="2">
    <source>
        <dbReference type="PROSITE" id="PS51786"/>
    </source>
</evidence>
<feature type="domain" description="Lon proteolytic" evidence="2">
    <location>
        <begin position="250"/>
        <end position="349"/>
    </location>
</feature>
<dbReference type="Proteomes" id="UP001597347">
    <property type="component" value="Unassembled WGS sequence"/>
</dbReference>
<keyword evidence="4" id="KW-1185">Reference proteome</keyword>
<gene>
    <name evidence="3" type="ORF">ACFSBI_01470</name>
</gene>
<dbReference type="SUPFAM" id="SSF50156">
    <property type="entry name" value="PDZ domain-like"/>
    <property type="match status" value="1"/>
</dbReference>
<keyword evidence="1" id="KW-0645">Protease</keyword>
<proteinExistence type="inferred from homology"/>
<name>A0ABW4LBY1_9MICO</name>
<reference evidence="4" key="1">
    <citation type="journal article" date="2019" name="Int. J. Syst. Evol. Microbiol.">
        <title>The Global Catalogue of Microorganisms (GCM) 10K type strain sequencing project: providing services to taxonomists for standard genome sequencing and annotation.</title>
        <authorList>
            <consortium name="The Broad Institute Genomics Platform"/>
            <consortium name="The Broad Institute Genome Sequencing Center for Infectious Disease"/>
            <person name="Wu L."/>
            <person name="Ma J."/>
        </authorList>
    </citation>
    <scope>NUCLEOTIDE SEQUENCE [LARGE SCALE GENOMIC DNA]</scope>
    <source>
        <strain evidence="4">CGMCC 1.12471</strain>
    </source>
</reference>
<organism evidence="3 4">
    <name type="scientific">Amnibacterium endophyticum</name>
    <dbReference type="NCBI Taxonomy" id="2109337"/>
    <lineage>
        <taxon>Bacteria</taxon>
        <taxon>Bacillati</taxon>
        <taxon>Actinomycetota</taxon>
        <taxon>Actinomycetes</taxon>
        <taxon>Micrococcales</taxon>
        <taxon>Microbacteriaceae</taxon>
        <taxon>Amnibacterium</taxon>
    </lineage>
</organism>
<dbReference type="Gene3D" id="2.30.42.10">
    <property type="match status" value="1"/>
</dbReference>
<evidence type="ECO:0000313" key="4">
    <source>
        <dbReference type="Proteomes" id="UP001597347"/>
    </source>
</evidence>
<comment type="caution">
    <text evidence="3">The sequence shown here is derived from an EMBL/GenBank/DDBJ whole genome shotgun (WGS) entry which is preliminary data.</text>
</comment>
<dbReference type="Pfam" id="PF05362">
    <property type="entry name" value="Lon_C"/>
    <property type="match status" value="1"/>
</dbReference>
<evidence type="ECO:0000256" key="1">
    <source>
        <dbReference type="PROSITE-ProRule" id="PRU01122"/>
    </source>
</evidence>
<protein>
    <recommendedName>
        <fullName evidence="1">endopeptidase La</fullName>
        <ecNumber evidence="1">3.4.21.53</ecNumber>
    </recommendedName>
</protein>
<comment type="catalytic activity">
    <reaction evidence="1">
        <text>Hydrolysis of proteins in presence of ATP.</text>
        <dbReference type="EC" id="3.4.21.53"/>
    </reaction>
</comment>
<dbReference type="PANTHER" id="PTHR10046">
    <property type="entry name" value="ATP DEPENDENT LON PROTEASE FAMILY MEMBER"/>
    <property type="match status" value="1"/>
</dbReference>
<dbReference type="InterPro" id="IPR014721">
    <property type="entry name" value="Ribsml_uS5_D2-typ_fold_subgr"/>
</dbReference>
<dbReference type="EMBL" id="JBHUEA010000002">
    <property type="protein sequence ID" value="MFD1720205.1"/>
    <property type="molecule type" value="Genomic_DNA"/>
</dbReference>